<organism evidence="1">
    <name type="scientific">Anguilla anguilla</name>
    <name type="common">European freshwater eel</name>
    <name type="synonym">Muraena anguilla</name>
    <dbReference type="NCBI Taxonomy" id="7936"/>
    <lineage>
        <taxon>Eukaryota</taxon>
        <taxon>Metazoa</taxon>
        <taxon>Chordata</taxon>
        <taxon>Craniata</taxon>
        <taxon>Vertebrata</taxon>
        <taxon>Euteleostomi</taxon>
        <taxon>Actinopterygii</taxon>
        <taxon>Neopterygii</taxon>
        <taxon>Teleostei</taxon>
        <taxon>Anguilliformes</taxon>
        <taxon>Anguillidae</taxon>
        <taxon>Anguilla</taxon>
    </lineage>
</organism>
<protein>
    <submittedName>
        <fullName evidence="1">Uncharacterized protein</fullName>
    </submittedName>
</protein>
<reference evidence="1" key="1">
    <citation type="submission" date="2014-11" db="EMBL/GenBank/DDBJ databases">
        <authorList>
            <person name="Amaro Gonzalez C."/>
        </authorList>
    </citation>
    <scope>NUCLEOTIDE SEQUENCE</scope>
</reference>
<dbReference type="AlphaFoldDB" id="A0A0E9WH71"/>
<reference evidence="1" key="2">
    <citation type="journal article" date="2015" name="Fish Shellfish Immunol.">
        <title>Early steps in the European eel (Anguilla anguilla)-Vibrio vulnificus interaction in the gills: Role of the RtxA13 toxin.</title>
        <authorList>
            <person name="Callol A."/>
            <person name="Pajuelo D."/>
            <person name="Ebbesson L."/>
            <person name="Teles M."/>
            <person name="MacKenzie S."/>
            <person name="Amaro C."/>
        </authorList>
    </citation>
    <scope>NUCLEOTIDE SEQUENCE</scope>
</reference>
<sequence length="35" mass="4019">MHTRTRSSSAIWETSILLALSLSFKSLERCGYIFL</sequence>
<evidence type="ECO:0000313" key="1">
    <source>
        <dbReference type="EMBL" id="JAH88808.1"/>
    </source>
</evidence>
<name>A0A0E9WH71_ANGAN</name>
<dbReference type="EMBL" id="GBXM01019769">
    <property type="protein sequence ID" value="JAH88808.1"/>
    <property type="molecule type" value="Transcribed_RNA"/>
</dbReference>
<accession>A0A0E9WH71</accession>
<proteinExistence type="predicted"/>